<dbReference type="PANTHER" id="PTHR10039">
    <property type="entry name" value="AMELOGENIN"/>
    <property type="match status" value="1"/>
</dbReference>
<dbReference type="Gene3D" id="3.40.50.300">
    <property type="entry name" value="P-loop containing nucleotide triphosphate hydrolases"/>
    <property type="match status" value="1"/>
</dbReference>
<dbReference type="Pfam" id="PF24883">
    <property type="entry name" value="NPHP3_N"/>
    <property type="match status" value="1"/>
</dbReference>
<feature type="compositionally biased region" description="Basic residues" evidence="2">
    <location>
        <begin position="1"/>
        <end position="15"/>
    </location>
</feature>
<feature type="region of interest" description="Disordered" evidence="2">
    <location>
        <begin position="1"/>
        <end position="73"/>
    </location>
</feature>
<feature type="compositionally biased region" description="Polar residues" evidence="2">
    <location>
        <begin position="58"/>
        <end position="71"/>
    </location>
</feature>
<dbReference type="InterPro" id="IPR027417">
    <property type="entry name" value="P-loop_NTPase"/>
</dbReference>
<dbReference type="EMBL" id="JACGCI010000020">
    <property type="protein sequence ID" value="KAF6757985.1"/>
    <property type="molecule type" value="Genomic_DNA"/>
</dbReference>
<evidence type="ECO:0000256" key="1">
    <source>
        <dbReference type="ARBA" id="ARBA00022737"/>
    </source>
</evidence>
<organism evidence="4 5">
    <name type="scientific">Ephemerocybe angulata</name>
    <dbReference type="NCBI Taxonomy" id="980116"/>
    <lineage>
        <taxon>Eukaryota</taxon>
        <taxon>Fungi</taxon>
        <taxon>Dikarya</taxon>
        <taxon>Basidiomycota</taxon>
        <taxon>Agaricomycotina</taxon>
        <taxon>Agaricomycetes</taxon>
        <taxon>Agaricomycetidae</taxon>
        <taxon>Agaricales</taxon>
        <taxon>Agaricineae</taxon>
        <taxon>Psathyrellaceae</taxon>
        <taxon>Ephemerocybe</taxon>
    </lineage>
</organism>
<evidence type="ECO:0000256" key="2">
    <source>
        <dbReference type="SAM" id="MobiDB-lite"/>
    </source>
</evidence>
<feature type="compositionally biased region" description="Pro residues" evidence="2">
    <location>
        <begin position="28"/>
        <end position="41"/>
    </location>
</feature>
<proteinExistence type="predicted"/>
<gene>
    <name evidence="4" type="ORF">DFP72DRAFT_1167836</name>
</gene>
<dbReference type="SUPFAM" id="SSF52540">
    <property type="entry name" value="P-loop containing nucleoside triphosphate hydrolases"/>
    <property type="match status" value="1"/>
</dbReference>
<sequence>MVLGKRVPRARKRDRVKNFLRSLVPGPSQQPLPTAPSPPQAPSANNDDHEAPSGAKEPSQSQDIVPSNEEGSMQGRGEIIFGGIKTALQAIANTSDVFPPLKSVTMGLLEVFKAYDGCVENKEEFENLNKNTEALLSILEPYRDDLGFIPPEMKVGLGVLAGSIENNKHTLKTQLDPTRPKIERALLHPQDKAAAVKVGQRTSSAVGIATLEGTLHNRAVLKSLTEMIEKIVHANATAVTIEQAREGWNLLVANTAPNALHDSKVRYDPPKCDENTRIKVINEIFQWLQDRNAPQSLLYMTGAAGAGKSALQQTVAERCVLSKILAASFFFNVGDATRNNTDNLIPTLAYQLGAKSPTLRRMIGEVVHRNPLIFDQSFTLQMQTLIIDPLSYLSPSEFADLPHAILIDGLDECRSEDMQKEFLLVLHQCITNNKTPFRFFITSRPEMVIRKAIEPGGHLHKAACIIRISDDDRYDATADIRRTVTRSLRELGETRGLEETWFNERDVDKIVEAASGQYVFGATVIRYVSQPRGDPIKALRAVLEWAPGVTQSRTRPFASLDSLYAHILSKAKEEYEAVDTNDHDFLPIFGSYCYVSKETWLDTLPTYDQILGHEVGTYKSIIHDLRSLVTVNGREKLVLYHKSFVDFLIDEGRAGSLCTRFNSREYFISCCLRRVEEFSNIDPLPFTGLKNERHDSEKLVRLLAEITLVYIDSWDKHSTIVGPVVDAFIEFSTKDNGAGWVFIDKIFLYHLVLSQVFTAKGTVMLDTLKGFLKAFSYLLPLMKDRSPGAWAIAQGCCDRWPACLPGSPGKNEFIRDITPDTRQKLRRYYDSKSHGEADRVFLHEVHGSLAYQPPSSSK</sequence>
<evidence type="ECO:0000259" key="3">
    <source>
        <dbReference type="Pfam" id="PF24883"/>
    </source>
</evidence>
<reference evidence="4 5" key="1">
    <citation type="submission" date="2020-07" db="EMBL/GenBank/DDBJ databases">
        <title>Comparative genomics of pyrophilous fungi reveals a link between fire events and developmental genes.</title>
        <authorList>
            <consortium name="DOE Joint Genome Institute"/>
            <person name="Steindorff A.S."/>
            <person name="Carver A."/>
            <person name="Calhoun S."/>
            <person name="Stillman K."/>
            <person name="Liu H."/>
            <person name="Lipzen A."/>
            <person name="Pangilinan J."/>
            <person name="Labutti K."/>
            <person name="Bruns T.D."/>
            <person name="Grigoriev I.V."/>
        </authorList>
    </citation>
    <scope>NUCLEOTIDE SEQUENCE [LARGE SCALE GENOMIC DNA]</scope>
    <source>
        <strain evidence="4 5">CBS 144469</strain>
    </source>
</reference>
<keyword evidence="1" id="KW-0677">Repeat</keyword>
<dbReference type="Proteomes" id="UP000521943">
    <property type="component" value="Unassembled WGS sequence"/>
</dbReference>
<dbReference type="AlphaFoldDB" id="A0A8H6M7R8"/>
<evidence type="ECO:0000313" key="4">
    <source>
        <dbReference type="EMBL" id="KAF6757985.1"/>
    </source>
</evidence>
<feature type="domain" description="Nephrocystin 3-like N-terminal" evidence="3">
    <location>
        <begin position="284"/>
        <end position="444"/>
    </location>
</feature>
<dbReference type="PANTHER" id="PTHR10039:SF14">
    <property type="entry name" value="NACHT DOMAIN-CONTAINING PROTEIN"/>
    <property type="match status" value="1"/>
</dbReference>
<evidence type="ECO:0000313" key="5">
    <source>
        <dbReference type="Proteomes" id="UP000521943"/>
    </source>
</evidence>
<accession>A0A8H6M7R8</accession>
<comment type="caution">
    <text evidence="4">The sequence shown here is derived from an EMBL/GenBank/DDBJ whole genome shotgun (WGS) entry which is preliminary data.</text>
</comment>
<dbReference type="InterPro" id="IPR056884">
    <property type="entry name" value="NPHP3-like_N"/>
</dbReference>
<dbReference type="OrthoDB" id="5967843at2759"/>
<protein>
    <recommendedName>
        <fullName evidence="3">Nephrocystin 3-like N-terminal domain-containing protein</fullName>
    </recommendedName>
</protein>
<name>A0A8H6M7R8_9AGAR</name>
<keyword evidence="5" id="KW-1185">Reference proteome</keyword>